<evidence type="ECO:0000256" key="5">
    <source>
        <dbReference type="SAM" id="Coils"/>
    </source>
</evidence>
<evidence type="ECO:0000313" key="9">
    <source>
        <dbReference type="Proteomes" id="UP000001555"/>
    </source>
</evidence>
<dbReference type="EMBL" id="ABJB010031578">
    <property type="status" value="NOT_ANNOTATED_CDS"/>
    <property type="molecule type" value="Genomic_DNA"/>
</dbReference>
<keyword evidence="2" id="KW-0378">Hydrolase</keyword>
<dbReference type="PANTHER" id="PTHR10887">
    <property type="entry name" value="DNA2/NAM7 HELICASE FAMILY"/>
    <property type="match status" value="1"/>
</dbReference>
<dbReference type="VEuPathDB" id="VectorBase:ISCP_033404"/>
<gene>
    <name evidence="7" type="ORF">IscW_ISCW009435</name>
</gene>
<keyword evidence="4" id="KW-0067">ATP-binding</keyword>
<dbReference type="GO" id="GO:0006369">
    <property type="term" value="P:termination of RNA polymerase II transcription"/>
    <property type="evidence" value="ECO:0000318"/>
    <property type="project" value="GO_Central"/>
</dbReference>
<dbReference type="InterPro" id="IPR047187">
    <property type="entry name" value="SF1_C_Upf1"/>
</dbReference>
<evidence type="ECO:0000256" key="4">
    <source>
        <dbReference type="ARBA" id="ARBA00022840"/>
    </source>
</evidence>
<dbReference type="GO" id="GO:0005524">
    <property type="term" value="F:ATP binding"/>
    <property type="evidence" value="ECO:0007669"/>
    <property type="project" value="UniProtKB-KW"/>
</dbReference>
<dbReference type="PROSITE" id="PS50006">
    <property type="entry name" value="FHA_DOMAIN"/>
    <property type="match status" value="1"/>
</dbReference>
<dbReference type="FunFam" id="3.40.50.300:FF:000326">
    <property type="entry name" value="P-loop containing nucleoside triphosphate hydrolase"/>
    <property type="match status" value="1"/>
</dbReference>
<dbReference type="VEuPathDB" id="VectorBase:ISCW009435"/>
<keyword evidence="5" id="KW-0175">Coiled coil</keyword>
<dbReference type="Gene3D" id="2.60.200.20">
    <property type="match status" value="1"/>
</dbReference>
<name>B7Q258_IXOSC</name>
<keyword evidence="7" id="KW-0255">Endonuclease</keyword>
<feature type="domain" description="FHA" evidence="6">
    <location>
        <begin position="28"/>
        <end position="78"/>
    </location>
</feature>
<evidence type="ECO:0000313" key="7">
    <source>
        <dbReference type="EMBL" id="EEC12930.1"/>
    </source>
</evidence>
<keyword evidence="9" id="KW-1185">Reference proteome</keyword>
<keyword evidence="7" id="KW-0540">Nuclease</keyword>
<reference evidence="7 9" key="1">
    <citation type="submission" date="2008-03" db="EMBL/GenBank/DDBJ databases">
        <title>Annotation of Ixodes scapularis.</title>
        <authorList>
            <consortium name="Ixodes scapularis Genome Project Consortium"/>
            <person name="Caler E."/>
            <person name="Hannick L.I."/>
            <person name="Bidwell S."/>
            <person name="Joardar V."/>
            <person name="Thiagarajan M."/>
            <person name="Amedeo P."/>
            <person name="Galinsky K.J."/>
            <person name="Schobel S."/>
            <person name="Inman J."/>
            <person name="Hostetler J."/>
            <person name="Miller J."/>
            <person name="Hammond M."/>
            <person name="Megy K."/>
            <person name="Lawson D."/>
            <person name="Kodira C."/>
            <person name="Sutton G."/>
            <person name="Meyer J."/>
            <person name="Hill C.A."/>
            <person name="Birren B."/>
            <person name="Nene V."/>
            <person name="Collins F."/>
            <person name="Alarcon-Chaidez F."/>
            <person name="Wikel S."/>
            <person name="Strausberg R."/>
        </authorList>
    </citation>
    <scope>NUCLEOTIDE SEQUENCE [LARGE SCALE GENOMIC DNA]</scope>
    <source>
        <strain evidence="9">Wikel</strain>
        <strain evidence="7">Wikel colony</strain>
    </source>
</reference>
<evidence type="ECO:0000259" key="6">
    <source>
        <dbReference type="PROSITE" id="PS50006"/>
    </source>
</evidence>
<dbReference type="GO" id="GO:0016787">
    <property type="term" value="F:hydrolase activity"/>
    <property type="evidence" value="ECO:0007669"/>
    <property type="project" value="UniProtKB-KW"/>
</dbReference>
<dbReference type="HOGENOM" id="CLU_266991_0_0_1"/>
<dbReference type="Pfam" id="PF13086">
    <property type="entry name" value="AAA_11"/>
    <property type="match status" value="1"/>
</dbReference>
<dbReference type="CDD" id="cd18808">
    <property type="entry name" value="SF1_C_Upf1"/>
    <property type="match status" value="1"/>
</dbReference>
<reference evidence="8" key="2">
    <citation type="submission" date="2020-05" db="UniProtKB">
        <authorList>
            <consortium name="EnsemblMetazoa"/>
        </authorList>
    </citation>
    <scope>IDENTIFICATION</scope>
    <source>
        <strain evidence="8">wikel</strain>
    </source>
</reference>
<dbReference type="InterPro" id="IPR041679">
    <property type="entry name" value="DNA2/NAM7-like_C"/>
</dbReference>
<dbReference type="VEuPathDB" id="VectorBase:ISCI009435"/>
<keyword evidence="3" id="KW-0347">Helicase</keyword>
<dbReference type="Pfam" id="PF13087">
    <property type="entry name" value="AAA_12"/>
    <property type="match status" value="1"/>
</dbReference>
<dbReference type="EnsemblMetazoa" id="ISCW009435-RA">
    <property type="protein sequence ID" value="ISCW009435-PA"/>
    <property type="gene ID" value="ISCW009435"/>
</dbReference>
<evidence type="ECO:0000256" key="3">
    <source>
        <dbReference type="ARBA" id="ARBA00022806"/>
    </source>
</evidence>
<dbReference type="PANTHER" id="PTHR10887:SF495">
    <property type="entry name" value="HELICASE SENATAXIN ISOFORM X1-RELATED"/>
    <property type="match status" value="1"/>
</dbReference>
<feature type="coiled-coil region" evidence="5">
    <location>
        <begin position="722"/>
        <end position="772"/>
    </location>
</feature>
<dbReference type="SUPFAM" id="SSF49879">
    <property type="entry name" value="SMAD/FHA domain"/>
    <property type="match status" value="1"/>
</dbReference>
<dbReference type="GO" id="GO:0004519">
    <property type="term" value="F:endonuclease activity"/>
    <property type="evidence" value="ECO:0007669"/>
    <property type="project" value="UniProtKB-KW"/>
</dbReference>
<dbReference type="GO" id="GO:0004386">
    <property type="term" value="F:helicase activity"/>
    <property type="evidence" value="ECO:0007669"/>
    <property type="project" value="UniProtKB-KW"/>
</dbReference>
<dbReference type="InterPro" id="IPR045055">
    <property type="entry name" value="DNA2/NAM7-like"/>
</dbReference>
<dbReference type="GO" id="GO:0016604">
    <property type="term" value="C:nuclear body"/>
    <property type="evidence" value="ECO:0000318"/>
    <property type="project" value="GO_Central"/>
</dbReference>
<dbReference type="InterPro" id="IPR000253">
    <property type="entry name" value="FHA_dom"/>
</dbReference>
<dbReference type="SUPFAM" id="SSF52540">
    <property type="entry name" value="P-loop containing nucleoside triphosphate hydrolases"/>
    <property type="match status" value="1"/>
</dbReference>
<dbReference type="SMART" id="SM00240">
    <property type="entry name" value="FHA"/>
    <property type="match status" value="1"/>
</dbReference>
<dbReference type="InterPro" id="IPR008984">
    <property type="entry name" value="SMAD_FHA_dom_sf"/>
</dbReference>
<dbReference type="Gene3D" id="3.40.50.300">
    <property type="entry name" value="P-loop containing nucleotide triphosphate hydrolases"/>
    <property type="match status" value="2"/>
</dbReference>
<dbReference type="GO" id="GO:0005694">
    <property type="term" value="C:chromosome"/>
    <property type="evidence" value="ECO:0007669"/>
    <property type="project" value="UniProtKB-ARBA"/>
</dbReference>
<evidence type="ECO:0000256" key="2">
    <source>
        <dbReference type="ARBA" id="ARBA00022801"/>
    </source>
</evidence>
<dbReference type="CDD" id="cd18042">
    <property type="entry name" value="DEXXQc_SETX"/>
    <property type="match status" value="1"/>
</dbReference>
<dbReference type="GO" id="GO:0003723">
    <property type="term" value="F:RNA binding"/>
    <property type="evidence" value="ECO:0000318"/>
    <property type="project" value="GO_Central"/>
</dbReference>
<sequence>MEVSWRLVRCGKNVPKAKSVILLEDREVVIGRNVAQKYRVDNANVSRNHARLKLDAEGRWSIEDLRSHNGVFVNGEKIPALRPLVILENDLIGLGRPAPTGDDVYVFRLVKSGKDSKVSARVEPLAVTVDDDDDDDDVQITAVINLPAASTSHSRPPAGSVRNAECEQARLRAGASLTAKLTKRTTERNLVRSSFTNGTVSQIQELSPQASIPCKQEPLVATVKAEAEDLLSSNASSSEPVRVCSPIPKQNCAVSTAAVLKAARSETALTTKSGPNKMGSVIVKTEHQDTVWVSTDDSCGSHSSLETCSGIGAPSPMQALNTSVPLQGAGNQFSVVKTEPQTYEVPPVSASKINMNTFINFLLSWKVQWLKEQMNAATLPPILDMEKVRAKRNMYSSMDEYKMIHYHFLCLEIWEDVFKKWRDYFSRTKHLTFQSVITHHECPLGDVMILSCVVVVGSEAEQKSEYPMEGHLVRLDLRIRDQDKAALPVLGFITKNKLQSKNVSRSSLPHLLQPLHAPKCVLISLTVYVKARDITLNFNKVHRMTVVSKITPTLRQMEAVADLEQSPYGQVVVRPNAHYFWHRTGGAVSKDLLLNYNSQQQEVVSSAVHAMNMPGSDIRVIILHGPPGTGKTHTLIGIVMGCLFGSSHRSILIVAPSNAAVDEIGRRLLAQRAVQSSQKVPGGQVLKLVRVGQDKMIHPEVRGIVLEELVKKNIQSEKRDRLQDYDREIESRRKRLARLRRDMTKSGDVKLLHRLEFETKHLEADILRLSEEKRKCLQGFSRQSYEMKLKILRKANVVLSTLNSCRSRLLEEAFGRASPQCFSSVIVDEATQCTEVETLLCLQYRTSRLVLIGDPLQLPATVLSRHAVQLNFQESLFERFYKCLENEKKGGAQAVFMLTDQRRMHSEICSFPSRYFYDGKLQPVAGLDASYASFPLNPYLVFNVLGSPEMNDGSSTSMANHGEAEFVVRLCHTVRKVVGPGTSICVITFYRAQKTTISELLQRDSSFEVNTVDGFQGQERDVVVLSCVRASHPLGYIGFVADARRLNVSITRARKALFICGHLDTLEDSLEWSALIKDARNRDRVRNVSADCSSRELGQFIAK</sequence>
<keyword evidence="1" id="KW-0547">Nucleotide-binding</keyword>
<evidence type="ECO:0000256" key="1">
    <source>
        <dbReference type="ARBA" id="ARBA00022741"/>
    </source>
</evidence>
<accession>B7Q258</accession>
<dbReference type="CDD" id="cd22663">
    <property type="entry name" value="FHA_RNF8"/>
    <property type="match status" value="1"/>
</dbReference>
<dbReference type="STRING" id="6945.B7Q258"/>
<dbReference type="EMBL" id="DS841711">
    <property type="protein sequence ID" value="EEC12930.1"/>
    <property type="molecule type" value="Genomic_DNA"/>
</dbReference>
<dbReference type="PaxDb" id="6945-B7Q258"/>
<dbReference type="Pfam" id="PF00498">
    <property type="entry name" value="FHA"/>
    <property type="match status" value="1"/>
</dbReference>
<organism>
    <name type="scientific">Ixodes scapularis</name>
    <name type="common">Black-legged tick</name>
    <name type="synonym">Deer tick</name>
    <dbReference type="NCBI Taxonomy" id="6945"/>
    <lineage>
        <taxon>Eukaryota</taxon>
        <taxon>Metazoa</taxon>
        <taxon>Ecdysozoa</taxon>
        <taxon>Arthropoda</taxon>
        <taxon>Chelicerata</taxon>
        <taxon>Arachnida</taxon>
        <taxon>Acari</taxon>
        <taxon>Parasitiformes</taxon>
        <taxon>Ixodida</taxon>
        <taxon>Ixodoidea</taxon>
        <taxon>Ixodidae</taxon>
        <taxon>Ixodinae</taxon>
        <taxon>Ixodes</taxon>
    </lineage>
</organism>
<dbReference type="InterPro" id="IPR041677">
    <property type="entry name" value="DNA2/NAM7_AAA_11"/>
</dbReference>
<dbReference type="Proteomes" id="UP000001555">
    <property type="component" value="Unassembled WGS sequence"/>
</dbReference>
<dbReference type="OrthoDB" id="2285229at2759"/>
<dbReference type="InterPro" id="IPR027417">
    <property type="entry name" value="P-loop_NTPase"/>
</dbReference>
<dbReference type="AlphaFoldDB" id="B7Q258"/>
<evidence type="ECO:0000313" key="8">
    <source>
        <dbReference type="EnsemblMetazoa" id="ISCW009435-PA"/>
    </source>
</evidence>
<proteinExistence type="predicted"/>
<protein>
    <submittedName>
        <fullName evidence="7 8">Splicing endonuclease positive effector sen1, putative</fullName>
    </submittedName>
</protein>
<dbReference type="InParanoid" id="B7Q258"/>
<dbReference type="GO" id="GO:0001147">
    <property type="term" value="F:transcription termination site sequence-specific DNA binding"/>
    <property type="evidence" value="ECO:0000318"/>
    <property type="project" value="GO_Central"/>
</dbReference>